<feature type="region of interest" description="Disordered" evidence="1">
    <location>
        <begin position="371"/>
        <end position="400"/>
    </location>
</feature>
<keyword evidence="3" id="KW-1185">Reference proteome</keyword>
<feature type="region of interest" description="Disordered" evidence="1">
    <location>
        <begin position="284"/>
        <end position="341"/>
    </location>
</feature>
<dbReference type="Proteomes" id="UP001201812">
    <property type="component" value="Unassembled WGS sequence"/>
</dbReference>
<organism evidence="2 3">
    <name type="scientific">Ditylenchus destructor</name>
    <dbReference type="NCBI Taxonomy" id="166010"/>
    <lineage>
        <taxon>Eukaryota</taxon>
        <taxon>Metazoa</taxon>
        <taxon>Ecdysozoa</taxon>
        <taxon>Nematoda</taxon>
        <taxon>Chromadorea</taxon>
        <taxon>Rhabditida</taxon>
        <taxon>Tylenchina</taxon>
        <taxon>Tylenchomorpha</taxon>
        <taxon>Sphaerularioidea</taxon>
        <taxon>Anguinidae</taxon>
        <taxon>Anguininae</taxon>
        <taxon>Ditylenchus</taxon>
    </lineage>
</organism>
<proteinExistence type="predicted"/>
<dbReference type="AlphaFoldDB" id="A0AAD4NF82"/>
<comment type="caution">
    <text evidence="2">The sequence shown here is derived from an EMBL/GenBank/DDBJ whole genome shotgun (WGS) entry which is preliminary data.</text>
</comment>
<feature type="compositionally biased region" description="Basic and acidic residues" evidence="1">
    <location>
        <begin position="377"/>
        <end position="393"/>
    </location>
</feature>
<evidence type="ECO:0000256" key="1">
    <source>
        <dbReference type="SAM" id="MobiDB-lite"/>
    </source>
</evidence>
<name>A0AAD4NF82_9BILA</name>
<feature type="compositionally biased region" description="Basic and acidic residues" evidence="1">
    <location>
        <begin position="177"/>
        <end position="193"/>
    </location>
</feature>
<feature type="compositionally biased region" description="Basic and acidic residues" evidence="1">
    <location>
        <begin position="160"/>
        <end position="170"/>
    </location>
</feature>
<gene>
    <name evidence="2" type="ORF">DdX_02660</name>
</gene>
<evidence type="ECO:0000313" key="3">
    <source>
        <dbReference type="Proteomes" id="UP001201812"/>
    </source>
</evidence>
<evidence type="ECO:0000313" key="2">
    <source>
        <dbReference type="EMBL" id="KAI1725968.1"/>
    </source>
</evidence>
<sequence length="588" mass="66367">MSAGYRRNSFISNNTAVSDKSDKVINEEDFWDCGEAGCCGPWREPTEVYDKKLNTKDKRRSSLANNARFDDAQSSNVSKSSKYSYGKPKITEATQTSLENFPTIGTFSEDTFLEPIIKTSDENIQTELFGQTARKLSMTQPTVNFFPPAYDPGTAYEINRPQKTENERRFPSPPPIYRERNNTKTGKTDHDDAVSYSTTSTSYYRQFPPKPPKYSKCNTYHNGNSSSNSSLHSESKRIFYSKNHGQYLSKFPGIHDVGTQVEIERDQEKISVADKFSIISEASKASLPSKTDSVKSSPKAKSVASDDNAPVQRRPAQSLSSQPRPRSKSSINSGAVGDNLDHNDLEEIASTQNKKPQRTIDHVVYNVAPNTITRFRNKSENRSPRNDNSDPIRSRRHEKSLSLRRIPLLLSLSPKKSAPQNTARRYKTEIEAANSDTWRKNRKNFNAVNDSPEKSNLMKKSARTVIPSRKMNAVRTVKRFTVPKPQTRDNIERVSEDSSLKYVGPIFKPPNLNKVGKNLVIRPLTNSGSRSKKELLPPSKQFIVGKAPEPKTAYLVSKQMKPKPKTKIPRSEITVNNHFTKEFIDDID</sequence>
<dbReference type="EMBL" id="JAKKPZ010000002">
    <property type="protein sequence ID" value="KAI1725968.1"/>
    <property type="molecule type" value="Genomic_DNA"/>
</dbReference>
<feature type="compositionally biased region" description="Low complexity" evidence="1">
    <location>
        <begin position="294"/>
        <end position="307"/>
    </location>
</feature>
<accession>A0AAD4NF82</accession>
<reference evidence="2" key="1">
    <citation type="submission" date="2022-01" db="EMBL/GenBank/DDBJ databases">
        <title>Genome Sequence Resource for Two Populations of Ditylenchus destructor, the Migratory Endoparasitic Phytonematode.</title>
        <authorList>
            <person name="Zhang H."/>
            <person name="Lin R."/>
            <person name="Xie B."/>
        </authorList>
    </citation>
    <scope>NUCLEOTIDE SEQUENCE</scope>
    <source>
        <strain evidence="2">BazhouSP</strain>
    </source>
</reference>
<feature type="compositionally biased region" description="Low complexity" evidence="1">
    <location>
        <begin position="195"/>
        <end position="204"/>
    </location>
</feature>
<protein>
    <submittedName>
        <fullName evidence="2">Uncharacterized protein</fullName>
    </submittedName>
</protein>
<feature type="region of interest" description="Disordered" evidence="1">
    <location>
        <begin position="146"/>
        <end position="214"/>
    </location>
</feature>
<feature type="compositionally biased region" description="Polar residues" evidence="1">
    <location>
        <begin position="315"/>
        <end position="333"/>
    </location>
</feature>